<organism evidence="8 9">
    <name type="scientific">Desulfitobacterium hafniense DP7</name>
    <dbReference type="NCBI Taxonomy" id="537010"/>
    <lineage>
        <taxon>Bacteria</taxon>
        <taxon>Bacillati</taxon>
        <taxon>Bacillota</taxon>
        <taxon>Clostridia</taxon>
        <taxon>Eubacteriales</taxon>
        <taxon>Desulfitobacteriaceae</taxon>
        <taxon>Desulfitobacterium</taxon>
    </lineage>
</organism>
<dbReference type="HOGENOM" id="CLU_089858_2_0_9"/>
<keyword evidence="2" id="KW-0694">RNA-binding</keyword>
<evidence type="ECO:0000256" key="2">
    <source>
        <dbReference type="ARBA" id="ARBA00022884"/>
    </source>
</evidence>
<sequence length="261" mass="29638">MLIQAIPRKDGERQKMNLEIYFKPLREPVVLPIHYNYLVQAALYNSIDQELAAFLHEKGYSDGNRAFKLFCFSLIQGVYQMDRVNKRIAFEGELKLTVSSPLQDFCQSLVNVLLTKGVMRLGAQELEIDRISAGQYKVRENKVMVRTLSPVVLYSTLLRPDGRKYTVYFQPGETDYSRLFNENLRKKYRALYGSEGPEGEVEIRPLGIQRMRIVNYKNTVIKGYAGKLLLSGPKELLQLAVDGGIGSKNSQGFGCVEIING</sequence>
<dbReference type="PANTHER" id="PTHR36984:SF1">
    <property type="entry name" value="CRISPR-ASSOCIATED ENDORIBONUCLEASE CAS6 1"/>
    <property type="match status" value="1"/>
</dbReference>
<dbReference type="GO" id="GO:0051607">
    <property type="term" value="P:defense response to virus"/>
    <property type="evidence" value="ECO:0007669"/>
    <property type="project" value="UniProtKB-KW"/>
</dbReference>
<dbReference type="Gene3D" id="3.30.70.1890">
    <property type="match status" value="1"/>
</dbReference>
<dbReference type="Proteomes" id="UP000004416">
    <property type="component" value="Unassembled WGS sequence"/>
</dbReference>
<comment type="similarity">
    <text evidence="1 4">Belongs to the CRISPR-associated protein Cas6/Cse3/CasE family.</text>
</comment>
<accession>G9XWT8</accession>
<evidence type="ECO:0000256" key="6">
    <source>
        <dbReference type="PIRSR" id="PIRSR005054-50"/>
    </source>
</evidence>
<dbReference type="InterPro" id="IPR045747">
    <property type="entry name" value="CRISPR-assoc_prot_Cas6_N_sf"/>
</dbReference>
<name>G9XWT8_DESHA</name>
<evidence type="ECO:0000256" key="3">
    <source>
        <dbReference type="ARBA" id="ARBA00023118"/>
    </source>
</evidence>
<dbReference type="EMBL" id="AFZX01000151">
    <property type="protein sequence ID" value="EHL03887.1"/>
    <property type="molecule type" value="Genomic_DNA"/>
</dbReference>
<evidence type="ECO:0000313" key="9">
    <source>
        <dbReference type="Proteomes" id="UP000004416"/>
    </source>
</evidence>
<evidence type="ECO:0000256" key="1">
    <source>
        <dbReference type="ARBA" id="ARBA00005937"/>
    </source>
</evidence>
<evidence type="ECO:0000259" key="7">
    <source>
        <dbReference type="Pfam" id="PF01881"/>
    </source>
</evidence>
<feature type="active site" description="Proton donor" evidence="6">
    <location>
        <position position="56"/>
    </location>
</feature>
<gene>
    <name evidence="8" type="ORF">HMPREF0322_05455</name>
</gene>
<comment type="caution">
    <text evidence="8">The sequence shown here is derived from an EMBL/GenBank/DDBJ whole genome shotgun (WGS) entry which is preliminary data.</text>
</comment>
<feature type="site" description="Transition state stabilizer" evidence="5">
    <location>
        <position position="68"/>
    </location>
</feature>
<keyword evidence="3" id="KW-0051">Antiviral defense</keyword>
<comment type="function">
    <text evidence="4">CRISPR (clustered regularly interspaced short palindromic repeat), is an adaptive immune system that provides protection against mobile genetic elements (viruses, transposable elements and conjugative plasmids). CRISPR clusters contain sequences complementary to antecedent mobile elements and target invading nucleic acids. CRISPR clusters are transcribed and processed into CRISPR RNA (crRNA).</text>
</comment>
<proteinExistence type="inferred from homology"/>
<dbReference type="Gene3D" id="3.30.70.1900">
    <property type="match status" value="1"/>
</dbReference>
<evidence type="ECO:0000256" key="5">
    <source>
        <dbReference type="PIRSR" id="PIRSR005054-1"/>
    </source>
</evidence>
<evidence type="ECO:0000313" key="8">
    <source>
        <dbReference type="EMBL" id="EHL03887.1"/>
    </source>
</evidence>
<reference evidence="8 9" key="1">
    <citation type="submission" date="2011-08" db="EMBL/GenBank/DDBJ databases">
        <authorList>
            <person name="Weinstock G."/>
            <person name="Sodergren E."/>
            <person name="Clifton S."/>
            <person name="Fulton L."/>
            <person name="Fulton B."/>
            <person name="Courtney L."/>
            <person name="Fronick C."/>
            <person name="Harrison M."/>
            <person name="Strong C."/>
            <person name="Farmer C."/>
            <person name="Delahaunty K."/>
            <person name="Markovic C."/>
            <person name="Hall O."/>
            <person name="Minx P."/>
            <person name="Tomlinson C."/>
            <person name="Mitreva M."/>
            <person name="Hou S."/>
            <person name="Chen J."/>
            <person name="Wollam A."/>
            <person name="Pepin K.H."/>
            <person name="Johnson M."/>
            <person name="Bhonagiri V."/>
            <person name="Zhang X."/>
            <person name="Suruliraj S."/>
            <person name="Warren W."/>
            <person name="Chinwalla A."/>
            <person name="Mardis E.R."/>
            <person name="Wilson R.K."/>
        </authorList>
    </citation>
    <scope>NUCLEOTIDE SEQUENCE [LARGE SCALE GENOMIC DNA]</scope>
    <source>
        <strain evidence="8 9">DP7</strain>
    </source>
</reference>
<dbReference type="InterPro" id="IPR010156">
    <property type="entry name" value="CRISPR-assoc_prot_Cas6"/>
</dbReference>
<dbReference type="Pfam" id="PF21350">
    <property type="entry name" value="Cas6_I-A"/>
    <property type="match status" value="1"/>
</dbReference>
<dbReference type="GO" id="GO:0016788">
    <property type="term" value="F:hydrolase activity, acting on ester bonds"/>
    <property type="evidence" value="ECO:0007669"/>
    <property type="project" value="InterPro"/>
</dbReference>
<dbReference type="AlphaFoldDB" id="G9XWT8"/>
<dbReference type="PATRIC" id="fig|537010.4.peg.5082"/>
<feature type="domain" description="CRISPR associated protein Cas6 C-terminal" evidence="7">
    <location>
        <begin position="139"/>
        <end position="258"/>
    </location>
</feature>
<dbReference type="PIRSF" id="PIRSF005054">
    <property type="entry name" value="PF1131"/>
    <property type="match status" value="1"/>
</dbReference>
<dbReference type="Pfam" id="PF01881">
    <property type="entry name" value="Cas_Cas6_C"/>
    <property type="match status" value="1"/>
</dbReference>
<dbReference type="PANTHER" id="PTHR36984">
    <property type="entry name" value="CRISPR-ASSOCIATED ENDORIBONUCLEASE CAS6 1"/>
    <property type="match status" value="1"/>
</dbReference>
<dbReference type="NCBIfam" id="TIGR01877">
    <property type="entry name" value="cas_cas6"/>
    <property type="match status" value="1"/>
</dbReference>
<protein>
    <recommendedName>
        <fullName evidence="4">CRISPR-associated endoribonuclease</fullName>
    </recommendedName>
</protein>
<evidence type="ECO:0000256" key="4">
    <source>
        <dbReference type="PIRNR" id="PIRNR005054"/>
    </source>
</evidence>
<dbReference type="CDD" id="cd21140">
    <property type="entry name" value="Cas6_I-like"/>
    <property type="match status" value="1"/>
</dbReference>
<dbReference type="GO" id="GO:0003723">
    <property type="term" value="F:RNA binding"/>
    <property type="evidence" value="ECO:0007669"/>
    <property type="project" value="UniProtKB-KW"/>
</dbReference>
<feature type="active site" description="Proton acceptor" evidence="6">
    <location>
        <position position="44"/>
    </location>
</feature>
<dbReference type="InterPro" id="IPR049435">
    <property type="entry name" value="Cas_Cas6_C"/>
</dbReference>